<reference evidence="2 3" key="1">
    <citation type="submission" date="2013-11" db="EMBL/GenBank/DDBJ databases">
        <title>Genome sequencing of Stegodyphus mimosarum.</title>
        <authorList>
            <person name="Bechsgaard J."/>
        </authorList>
    </citation>
    <scope>NUCLEOTIDE SEQUENCE [LARGE SCALE GENOMIC DNA]</scope>
</reference>
<keyword evidence="1" id="KW-1133">Transmembrane helix</keyword>
<dbReference type="Proteomes" id="UP000054359">
    <property type="component" value="Unassembled WGS sequence"/>
</dbReference>
<organism evidence="2 3">
    <name type="scientific">Stegodyphus mimosarum</name>
    <name type="common">African social velvet spider</name>
    <dbReference type="NCBI Taxonomy" id="407821"/>
    <lineage>
        <taxon>Eukaryota</taxon>
        <taxon>Metazoa</taxon>
        <taxon>Ecdysozoa</taxon>
        <taxon>Arthropoda</taxon>
        <taxon>Chelicerata</taxon>
        <taxon>Arachnida</taxon>
        <taxon>Araneae</taxon>
        <taxon>Araneomorphae</taxon>
        <taxon>Entelegynae</taxon>
        <taxon>Eresoidea</taxon>
        <taxon>Eresidae</taxon>
        <taxon>Stegodyphus</taxon>
    </lineage>
</organism>
<protein>
    <submittedName>
        <fullName evidence="2">Uncharacterized protein</fullName>
    </submittedName>
</protein>
<keyword evidence="1" id="KW-0812">Transmembrane</keyword>
<dbReference type="AlphaFoldDB" id="A0A087ULA9"/>
<dbReference type="EMBL" id="KK120374">
    <property type="protein sequence ID" value="KFM78148.1"/>
    <property type="molecule type" value="Genomic_DNA"/>
</dbReference>
<feature type="transmembrane region" description="Helical" evidence="1">
    <location>
        <begin position="40"/>
        <end position="65"/>
    </location>
</feature>
<gene>
    <name evidence="2" type="ORF">X975_24007</name>
</gene>
<sequence length="100" mass="11385">MMGRRVKSDVCRILICRSWFVSFDLGPETCMVSYICHFPVNALVISVAIASMNSTMAISCLFVVVRTMFSFGFIPEVIRFWLVGLIVFLVITCKSYRQQS</sequence>
<accession>A0A087ULA9</accession>
<feature type="transmembrane region" description="Helical" evidence="1">
    <location>
        <begin position="77"/>
        <end position="96"/>
    </location>
</feature>
<proteinExistence type="predicted"/>
<evidence type="ECO:0000256" key="1">
    <source>
        <dbReference type="SAM" id="Phobius"/>
    </source>
</evidence>
<evidence type="ECO:0000313" key="3">
    <source>
        <dbReference type="Proteomes" id="UP000054359"/>
    </source>
</evidence>
<keyword evidence="3" id="KW-1185">Reference proteome</keyword>
<feature type="non-terminal residue" evidence="2">
    <location>
        <position position="100"/>
    </location>
</feature>
<evidence type="ECO:0000313" key="2">
    <source>
        <dbReference type="EMBL" id="KFM78148.1"/>
    </source>
</evidence>
<name>A0A087ULA9_STEMI</name>
<keyword evidence="1" id="KW-0472">Membrane</keyword>